<evidence type="ECO:0000313" key="2">
    <source>
        <dbReference type="EMBL" id="KAK3215239.1"/>
    </source>
</evidence>
<feature type="region of interest" description="Disordered" evidence="1">
    <location>
        <begin position="80"/>
        <end position="107"/>
    </location>
</feature>
<protein>
    <submittedName>
        <fullName evidence="2">Uncharacterized protein</fullName>
    </submittedName>
</protein>
<gene>
    <name evidence="2" type="ORF">GRF29_19g2602968</name>
</gene>
<keyword evidence="3" id="KW-1185">Reference proteome</keyword>
<dbReference type="Proteomes" id="UP001280581">
    <property type="component" value="Unassembled WGS sequence"/>
</dbReference>
<feature type="region of interest" description="Disordered" evidence="1">
    <location>
        <begin position="1"/>
        <end position="41"/>
    </location>
</feature>
<accession>A0AAN6M2N2</accession>
<feature type="compositionally biased region" description="Basic and acidic residues" evidence="1">
    <location>
        <begin position="1"/>
        <end position="11"/>
    </location>
</feature>
<dbReference type="EMBL" id="WVTA01000003">
    <property type="protein sequence ID" value="KAK3215239.1"/>
    <property type="molecule type" value="Genomic_DNA"/>
</dbReference>
<name>A0AAN6M2N2_9PLEO</name>
<dbReference type="AlphaFoldDB" id="A0AAN6M2N2"/>
<reference evidence="2 3" key="1">
    <citation type="submission" date="2021-02" db="EMBL/GenBank/DDBJ databases">
        <title>Genome assembly of Pseudopithomyces chartarum.</title>
        <authorList>
            <person name="Jauregui R."/>
            <person name="Singh J."/>
            <person name="Voisey C."/>
        </authorList>
    </citation>
    <scope>NUCLEOTIDE SEQUENCE [LARGE SCALE GENOMIC DNA]</scope>
    <source>
        <strain evidence="2 3">AGR01</strain>
    </source>
</reference>
<comment type="caution">
    <text evidence="2">The sequence shown here is derived from an EMBL/GenBank/DDBJ whole genome shotgun (WGS) entry which is preliminary data.</text>
</comment>
<evidence type="ECO:0000313" key="3">
    <source>
        <dbReference type="Proteomes" id="UP001280581"/>
    </source>
</evidence>
<evidence type="ECO:0000256" key="1">
    <source>
        <dbReference type="SAM" id="MobiDB-lite"/>
    </source>
</evidence>
<proteinExistence type="predicted"/>
<feature type="compositionally biased region" description="Basic and acidic residues" evidence="1">
    <location>
        <begin position="82"/>
        <end position="98"/>
    </location>
</feature>
<organism evidence="2 3">
    <name type="scientific">Pseudopithomyces chartarum</name>
    <dbReference type="NCBI Taxonomy" id="1892770"/>
    <lineage>
        <taxon>Eukaryota</taxon>
        <taxon>Fungi</taxon>
        <taxon>Dikarya</taxon>
        <taxon>Ascomycota</taxon>
        <taxon>Pezizomycotina</taxon>
        <taxon>Dothideomycetes</taxon>
        <taxon>Pleosporomycetidae</taxon>
        <taxon>Pleosporales</taxon>
        <taxon>Massarineae</taxon>
        <taxon>Didymosphaeriaceae</taxon>
        <taxon>Pseudopithomyces</taxon>
    </lineage>
</organism>
<sequence>MSSTIDKLKDKLHLRRKSQDIGDAGASHGHVSEVQRESFDEELAAIPPEEREAYLKEYDEADKSGTHKQGGLIDKLIARGNKRTEDQLAEEARQREAARGTQGGVIR</sequence>